<keyword evidence="2" id="KW-1185">Reference proteome</keyword>
<evidence type="ECO:0000256" key="1">
    <source>
        <dbReference type="SAM" id="SignalP"/>
    </source>
</evidence>
<dbReference type="Proteomes" id="UP000492821">
    <property type="component" value="Unassembled WGS sequence"/>
</dbReference>
<dbReference type="AlphaFoldDB" id="A0A7E4UN12"/>
<sequence>MRRTMLLLLLFFVLIPATIADDTWQDFRYARVKGELRCNGHPLEAWLFLKKARETAYDLLIYFTKFGLFDITAKAFHDGGVWIDENWPGFRVRIHTDCGCGGDGYFELPLVPLSHQFRWGKDAENSPYDYGIIDIKDCRKT</sequence>
<feature type="signal peptide" evidence="1">
    <location>
        <begin position="1"/>
        <end position="20"/>
    </location>
</feature>
<proteinExistence type="predicted"/>
<reference evidence="2" key="1">
    <citation type="journal article" date="2013" name="Genetics">
        <title>The draft genome and transcriptome of Panagrellus redivivus are shaped by the harsh demands of a free-living lifestyle.</title>
        <authorList>
            <person name="Srinivasan J."/>
            <person name="Dillman A.R."/>
            <person name="Macchietto M.G."/>
            <person name="Heikkinen L."/>
            <person name="Lakso M."/>
            <person name="Fracchia K.M."/>
            <person name="Antoshechkin I."/>
            <person name="Mortazavi A."/>
            <person name="Wong G."/>
            <person name="Sternberg P.W."/>
        </authorList>
    </citation>
    <scope>NUCLEOTIDE SEQUENCE [LARGE SCALE GENOMIC DNA]</scope>
    <source>
        <strain evidence="2">MT8872</strain>
    </source>
</reference>
<reference evidence="3" key="2">
    <citation type="submission" date="2020-10" db="UniProtKB">
        <authorList>
            <consortium name="WormBaseParasite"/>
        </authorList>
    </citation>
    <scope>IDENTIFICATION</scope>
</reference>
<name>A0A7E4UN12_PANRE</name>
<protein>
    <submittedName>
        <fullName evidence="3">DUF4952 domain-containing protein</fullName>
    </submittedName>
</protein>
<keyword evidence="1" id="KW-0732">Signal</keyword>
<organism evidence="2 3">
    <name type="scientific">Panagrellus redivivus</name>
    <name type="common">Microworm</name>
    <dbReference type="NCBI Taxonomy" id="6233"/>
    <lineage>
        <taxon>Eukaryota</taxon>
        <taxon>Metazoa</taxon>
        <taxon>Ecdysozoa</taxon>
        <taxon>Nematoda</taxon>
        <taxon>Chromadorea</taxon>
        <taxon>Rhabditida</taxon>
        <taxon>Tylenchina</taxon>
        <taxon>Panagrolaimomorpha</taxon>
        <taxon>Panagrolaimoidea</taxon>
        <taxon>Panagrolaimidae</taxon>
        <taxon>Panagrellus</taxon>
    </lineage>
</organism>
<accession>A0A7E4UN12</accession>
<dbReference type="WBParaSite" id="Pan_g10440.t1">
    <property type="protein sequence ID" value="Pan_g10440.t1"/>
    <property type="gene ID" value="Pan_g10440"/>
</dbReference>
<evidence type="ECO:0000313" key="2">
    <source>
        <dbReference type="Proteomes" id="UP000492821"/>
    </source>
</evidence>
<evidence type="ECO:0000313" key="3">
    <source>
        <dbReference type="WBParaSite" id="Pan_g10440.t1"/>
    </source>
</evidence>
<feature type="chain" id="PRO_5028898746" evidence="1">
    <location>
        <begin position="21"/>
        <end position="141"/>
    </location>
</feature>